<protein>
    <recommendedName>
        <fullName evidence="6">Dihydroorotate dehydrogenase catalytic domain-containing protein</fullName>
    </recommendedName>
</protein>
<evidence type="ECO:0000256" key="1">
    <source>
        <dbReference type="ARBA" id="ARBA00001917"/>
    </source>
</evidence>
<reference evidence="7" key="1">
    <citation type="submission" date="2018-05" db="EMBL/GenBank/DDBJ databases">
        <authorList>
            <person name="Lanie J.A."/>
            <person name="Ng W.-L."/>
            <person name="Kazmierczak K.M."/>
            <person name="Andrzejewski T.M."/>
            <person name="Davidsen T.M."/>
            <person name="Wayne K.J."/>
            <person name="Tettelin H."/>
            <person name="Glass J.I."/>
            <person name="Rusch D."/>
            <person name="Podicherti R."/>
            <person name="Tsui H.-C.T."/>
            <person name="Winkler M.E."/>
        </authorList>
    </citation>
    <scope>NUCLEOTIDE SEQUENCE</scope>
</reference>
<dbReference type="Gene3D" id="3.20.20.70">
    <property type="entry name" value="Aldolase class I"/>
    <property type="match status" value="1"/>
</dbReference>
<evidence type="ECO:0000256" key="2">
    <source>
        <dbReference type="ARBA" id="ARBA00004725"/>
    </source>
</evidence>
<evidence type="ECO:0000256" key="4">
    <source>
        <dbReference type="ARBA" id="ARBA00022643"/>
    </source>
</evidence>
<evidence type="ECO:0000256" key="5">
    <source>
        <dbReference type="ARBA" id="ARBA00023002"/>
    </source>
</evidence>
<feature type="domain" description="Dihydroorotate dehydrogenase catalytic" evidence="6">
    <location>
        <begin position="53"/>
        <end position="120"/>
    </location>
</feature>
<dbReference type="InterPro" id="IPR050074">
    <property type="entry name" value="DHO_dehydrogenase"/>
</dbReference>
<proteinExistence type="predicted"/>
<dbReference type="InterPro" id="IPR013785">
    <property type="entry name" value="Aldolase_TIM"/>
</dbReference>
<accession>A0A382YC52</accession>
<evidence type="ECO:0000256" key="3">
    <source>
        <dbReference type="ARBA" id="ARBA00022630"/>
    </source>
</evidence>
<sequence length="120" mass="13156">MGWFYRNCLRSLLFLQESEAAHNRVIKALSLASRLPILPAITDAIYGAPDLPIQFSGLKFPNPVGLAAGMDKHAAAVPMWERLGFGFTELGGITRYDQPGNEAPRIFRAIGDQALVNRMG</sequence>
<dbReference type="SUPFAM" id="SSF51395">
    <property type="entry name" value="FMN-linked oxidoreductases"/>
    <property type="match status" value="1"/>
</dbReference>
<dbReference type="GO" id="GO:0006207">
    <property type="term" value="P:'de novo' pyrimidine nucleobase biosynthetic process"/>
    <property type="evidence" value="ECO:0007669"/>
    <property type="project" value="InterPro"/>
</dbReference>
<keyword evidence="4" id="KW-0288">FMN</keyword>
<dbReference type="PANTHER" id="PTHR48109">
    <property type="entry name" value="DIHYDROOROTATE DEHYDROGENASE (QUINONE), MITOCHONDRIAL-RELATED"/>
    <property type="match status" value="1"/>
</dbReference>
<dbReference type="UniPathway" id="UPA00070"/>
<feature type="non-terminal residue" evidence="7">
    <location>
        <position position="120"/>
    </location>
</feature>
<dbReference type="EMBL" id="UINC01174650">
    <property type="protein sequence ID" value="SVD80873.1"/>
    <property type="molecule type" value="Genomic_DNA"/>
</dbReference>
<gene>
    <name evidence="7" type="ORF">METZ01_LOCUS433727</name>
</gene>
<dbReference type="Pfam" id="PF01180">
    <property type="entry name" value="DHO_dh"/>
    <property type="match status" value="1"/>
</dbReference>
<keyword evidence="5" id="KW-0560">Oxidoreductase</keyword>
<name>A0A382YC52_9ZZZZ</name>
<dbReference type="PANTHER" id="PTHR48109:SF4">
    <property type="entry name" value="DIHYDROOROTATE DEHYDROGENASE (QUINONE), MITOCHONDRIAL"/>
    <property type="match status" value="1"/>
</dbReference>
<organism evidence="7">
    <name type="scientific">marine metagenome</name>
    <dbReference type="NCBI Taxonomy" id="408172"/>
    <lineage>
        <taxon>unclassified sequences</taxon>
        <taxon>metagenomes</taxon>
        <taxon>ecological metagenomes</taxon>
    </lineage>
</organism>
<dbReference type="GO" id="GO:0044205">
    <property type="term" value="P:'de novo' UMP biosynthetic process"/>
    <property type="evidence" value="ECO:0007669"/>
    <property type="project" value="UniProtKB-UniPathway"/>
</dbReference>
<keyword evidence="3" id="KW-0285">Flavoprotein</keyword>
<comment type="cofactor">
    <cofactor evidence="1">
        <name>FMN</name>
        <dbReference type="ChEBI" id="CHEBI:58210"/>
    </cofactor>
</comment>
<dbReference type="GO" id="GO:0005886">
    <property type="term" value="C:plasma membrane"/>
    <property type="evidence" value="ECO:0007669"/>
    <property type="project" value="TreeGrafter"/>
</dbReference>
<dbReference type="GO" id="GO:0005737">
    <property type="term" value="C:cytoplasm"/>
    <property type="evidence" value="ECO:0007669"/>
    <property type="project" value="InterPro"/>
</dbReference>
<dbReference type="InterPro" id="IPR001295">
    <property type="entry name" value="Dihydroorotate_DH_CS"/>
</dbReference>
<evidence type="ECO:0000259" key="6">
    <source>
        <dbReference type="Pfam" id="PF01180"/>
    </source>
</evidence>
<dbReference type="GO" id="GO:0004152">
    <property type="term" value="F:dihydroorotate dehydrogenase activity"/>
    <property type="evidence" value="ECO:0007669"/>
    <property type="project" value="UniProtKB-ARBA"/>
</dbReference>
<dbReference type="AlphaFoldDB" id="A0A382YC52"/>
<dbReference type="PROSITE" id="PS00911">
    <property type="entry name" value="DHODEHASE_1"/>
    <property type="match status" value="1"/>
</dbReference>
<evidence type="ECO:0000313" key="7">
    <source>
        <dbReference type="EMBL" id="SVD80873.1"/>
    </source>
</evidence>
<dbReference type="InterPro" id="IPR005720">
    <property type="entry name" value="Dihydroorotate_DH_cat"/>
</dbReference>
<comment type="pathway">
    <text evidence="2">Pyrimidine metabolism; UMP biosynthesis via de novo pathway.</text>
</comment>